<dbReference type="InterPro" id="IPR037401">
    <property type="entry name" value="SnoaL-like"/>
</dbReference>
<evidence type="ECO:0000313" key="3">
    <source>
        <dbReference type="Proteomes" id="UP000467252"/>
    </source>
</evidence>
<dbReference type="SUPFAM" id="SSF54427">
    <property type="entry name" value="NTF2-like"/>
    <property type="match status" value="1"/>
</dbReference>
<gene>
    <name evidence="2" type="ORF">MPUL_19790</name>
</gene>
<dbReference type="InterPro" id="IPR032710">
    <property type="entry name" value="NTF2-like_dom_sf"/>
</dbReference>
<keyword evidence="3" id="KW-1185">Reference proteome</keyword>
<dbReference type="Proteomes" id="UP000467252">
    <property type="component" value="Chromosome"/>
</dbReference>
<dbReference type="AlphaFoldDB" id="A0A7I7UIZ4"/>
<evidence type="ECO:0000259" key="1">
    <source>
        <dbReference type="Pfam" id="PF13577"/>
    </source>
</evidence>
<dbReference type="Gene3D" id="3.10.450.50">
    <property type="match status" value="1"/>
</dbReference>
<name>A0A7I7UIZ4_MYCPV</name>
<proteinExistence type="predicted"/>
<protein>
    <submittedName>
        <fullName evidence="2">Polyketide cyclase</fullName>
    </submittedName>
</protein>
<dbReference type="Pfam" id="PF13577">
    <property type="entry name" value="SnoaL_4"/>
    <property type="match status" value="1"/>
</dbReference>
<reference evidence="2 3" key="1">
    <citation type="journal article" date="2019" name="Emerg. Microbes Infect.">
        <title>Comprehensive subspecies identification of 175 nontuberculous mycobacteria species based on 7547 genomic profiles.</title>
        <authorList>
            <person name="Matsumoto Y."/>
            <person name="Kinjo T."/>
            <person name="Motooka D."/>
            <person name="Nabeya D."/>
            <person name="Jung N."/>
            <person name="Uechi K."/>
            <person name="Horii T."/>
            <person name="Iida T."/>
            <person name="Fujita J."/>
            <person name="Nakamura S."/>
        </authorList>
    </citation>
    <scope>NUCLEOTIDE SEQUENCE [LARGE SCALE GENOMIC DNA]</scope>
    <source>
        <strain evidence="2 3">JCM 6370</strain>
    </source>
</reference>
<evidence type="ECO:0000313" key="2">
    <source>
        <dbReference type="EMBL" id="BBY80821.1"/>
    </source>
</evidence>
<sequence length="192" mass="22435">MFSLALHGHYTARMSSSDRLESHLEIAQLPSRYAMALDARDLDALVALFVDDVDAGEHGKGRAALKSWYDEVLRRFYRSIHLICGHVIDFVDDDHATGSIYCRAEHEDGDGWFVITMRYDDVYERRDGNWYFVKRREHPWYSVDVTERPGPEFIRWPTDVPLRAPMPHRMPTWRAFWESGDPALPGRLSRRP</sequence>
<dbReference type="CDD" id="cd00531">
    <property type="entry name" value="NTF2_like"/>
    <property type="match status" value="1"/>
</dbReference>
<feature type="domain" description="SnoaL-like" evidence="1">
    <location>
        <begin position="19"/>
        <end position="136"/>
    </location>
</feature>
<organism evidence="2 3">
    <name type="scientific">Mycolicibacterium pulveris</name>
    <name type="common">Mycobacterium pulveris</name>
    <dbReference type="NCBI Taxonomy" id="36813"/>
    <lineage>
        <taxon>Bacteria</taxon>
        <taxon>Bacillati</taxon>
        <taxon>Actinomycetota</taxon>
        <taxon>Actinomycetes</taxon>
        <taxon>Mycobacteriales</taxon>
        <taxon>Mycobacteriaceae</taxon>
        <taxon>Mycolicibacterium</taxon>
    </lineage>
</organism>
<dbReference type="EMBL" id="AP022599">
    <property type="protein sequence ID" value="BBY80821.1"/>
    <property type="molecule type" value="Genomic_DNA"/>
</dbReference>
<accession>A0A7I7UIZ4</accession>